<dbReference type="EMBL" id="JAAGMR010000349">
    <property type="protein sequence ID" value="NEB96106.1"/>
    <property type="molecule type" value="Genomic_DNA"/>
</dbReference>
<keyword evidence="3" id="KW-0489">Methyltransferase</keyword>
<accession>A0A7K3R231</accession>
<dbReference type="GO" id="GO:0032259">
    <property type="term" value="P:methylation"/>
    <property type="evidence" value="ECO:0007669"/>
    <property type="project" value="UniProtKB-KW"/>
</dbReference>
<reference evidence="3 4" key="1">
    <citation type="submission" date="2020-01" db="EMBL/GenBank/DDBJ databases">
        <title>Insect and environment-associated Actinomycetes.</title>
        <authorList>
            <person name="Currrie C."/>
            <person name="Chevrette M."/>
            <person name="Carlson C."/>
            <person name="Stubbendieck R."/>
            <person name="Wendt-Pienkowski E."/>
        </authorList>
    </citation>
    <scope>NUCLEOTIDE SEQUENCE [LARGE SCALE GENOMIC DNA]</scope>
    <source>
        <strain evidence="3 4">SID7754</strain>
    </source>
</reference>
<dbReference type="CDD" id="cd02440">
    <property type="entry name" value="AdoMet_MTases"/>
    <property type="match status" value="1"/>
</dbReference>
<comment type="caution">
    <text evidence="3">The sequence shown here is derived from an EMBL/GenBank/DDBJ whole genome shotgun (WGS) entry which is preliminary data.</text>
</comment>
<feature type="domain" description="Methyltransferase" evidence="2">
    <location>
        <begin position="140"/>
        <end position="231"/>
    </location>
</feature>
<evidence type="ECO:0000256" key="1">
    <source>
        <dbReference type="SAM" id="MobiDB-lite"/>
    </source>
</evidence>
<dbReference type="Proteomes" id="UP000470520">
    <property type="component" value="Unassembled WGS sequence"/>
</dbReference>
<dbReference type="SUPFAM" id="SSF53335">
    <property type="entry name" value="S-adenosyl-L-methionine-dependent methyltransferases"/>
    <property type="match status" value="1"/>
</dbReference>
<proteinExistence type="predicted"/>
<dbReference type="GO" id="GO:0008168">
    <property type="term" value="F:methyltransferase activity"/>
    <property type="evidence" value="ECO:0007669"/>
    <property type="project" value="UniProtKB-KW"/>
</dbReference>
<protein>
    <submittedName>
        <fullName evidence="3">Class I SAM-dependent methyltransferase</fullName>
    </submittedName>
</protein>
<dbReference type="AlphaFoldDB" id="A0A7K3R231"/>
<feature type="region of interest" description="Disordered" evidence="1">
    <location>
        <begin position="1"/>
        <end position="24"/>
    </location>
</feature>
<evidence type="ECO:0000313" key="3">
    <source>
        <dbReference type="EMBL" id="NEB96106.1"/>
    </source>
</evidence>
<dbReference type="Gene3D" id="3.40.50.150">
    <property type="entry name" value="Vaccinia Virus protein VP39"/>
    <property type="match status" value="1"/>
</dbReference>
<dbReference type="Pfam" id="PF13649">
    <property type="entry name" value="Methyltransf_25"/>
    <property type="match status" value="1"/>
</dbReference>
<dbReference type="InterPro" id="IPR041698">
    <property type="entry name" value="Methyltransf_25"/>
</dbReference>
<dbReference type="InterPro" id="IPR029063">
    <property type="entry name" value="SAM-dependent_MTases_sf"/>
</dbReference>
<sequence length="384" mass="41263">MSGASGTRAALLSPENGAPLVPRGSGLLDDGERLWPVVEGIPWLRAGREELRERAVALLAAGAAEEAALALLADSDDWWDEEPPHQERLRQALRATTMRQAVAALGMGRVGDYFLHRWSDPSWLALLALTRHHPPGGLPVVELACGAGHLLRQLELAGARRVTGVDVVFAKLWLGRRFVCPTAGLVCADVSRPWPLPARGDCYVACHDALYFVRDKEAVVRRAVRHAGPGGAIVLGHCHVAGAGAPSAGLPLTAPAWGDLLPGCTLYGDGELTRAYLERRAPRAVAAHEAVGEEAVALVRAPGGVSDVDLPAGRPLRLNPLYDRGRLVWPGERWRGEYGPAMAYLPERIEVPAAVLADAHAGRMTPQVGELARRRVLVDLPEHW</sequence>
<evidence type="ECO:0000259" key="2">
    <source>
        <dbReference type="Pfam" id="PF13649"/>
    </source>
</evidence>
<dbReference type="RefSeq" id="WP_164195576.1">
    <property type="nucleotide sequence ID" value="NZ_JAAGMR010000349.1"/>
</dbReference>
<evidence type="ECO:0000313" key="4">
    <source>
        <dbReference type="Proteomes" id="UP000470520"/>
    </source>
</evidence>
<organism evidence="3 4">
    <name type="scientific">Streptomyces bauhiniae</name>
    <dbReference type="NCBI Taxonomy" id="2340725"/>
    <lineage>
        <taxon>Bacteria</taxon>
        <taxon>Bacillati</taxon>
        <taxon>Actinomycetota</taxon>
        <taxon>Actinomycetes</taxon>
        <taxon>Kitasatosporales</taxon>
        <taxon>Streptomycetaceae</taxon>
        <taxon>Streptomyces</taxon>
    </lineage>
</organism>
<gene>
    <name evidence="3" type="ORF">G3I21_31235</name>
</gene>
<name>A0A7K3R231_9ACTN</name>
<keyword evidence="3" id="KW-0808">Transferase</keyword>